<dbReference type="GO" id="GO:0015628">
    <property type="term" value="P:protein secretion by the type II secretion system"/>
    <property type="evidence" value="ECO:0007669"/>
    <property type="project" value="InterPro"/>
</dbReference>
<reference evidence="13" key="1">
    <citation type="submission" date="2017-02" db="EMBL/GenBank/DDBJ databases">
        <title>Genome of Microbulbifer agarilyticus GP101.</title>
        <authorList>
            <person name="Jung J."/>
            <person name="Bae S.S."/>
            <person name="Baek K."/>
        </authorList>
    </citation>
    <scope>NUCLEOTIDE SEQUENCE [LARGE SCALE GENOMIC DNA]</scope>
    <source>
        <strain evidence="13">GP101</strain>
    </source>
</reference>
<evidence type="ECO:0000256" key="4">
    <source>
        <dbReference type="ARBA" id="ARBA00022481"/>
    </source>
</evidence>
<keyword evidence="7 11" id="KW-1133">Transmembrane helix</keyword>
<comment type="subcellular location">
    <subcellularLocation>
        <location evidence="1">Cell inner membrane</location>
        <topology evidence="1">Single-pass membrane protein</topology>
    </subcellularLocation>
</comment>
<sequence>MGSKQQGLTLIELMITLAVLGVIVAIAVPGFNTMIQNTRSATLGEEMVGALQFARSEAIKRGARVTLCGSSDGSSCDGGWMDNWIVVVDTAATDDAASPVVADAAAVLRFWEAPENGAAVAAAQGGGTPTFVRFTRKGTLGLSGTGEVTLTTSVSGCSSNRARQITVGAAGMLNTKRSTSGCS</sequence>
<keyword evidence="6 11" id="KW-0812">Transmembrane</keyword>
<proteinExistence type="inferred from homology"/>
<dbReference type="AlphaFoldDB" id="A0A1Q2M8U8"/>
<keyword evidence="5" id="KW-0997">Cell inner membrane</keyword>
<dbReference type="SUPFAM" id="SSF54523">
    <property type="entry name" value="Pili subunits"/>
    <property type="match status" value="1"/>
</dbReference>
<organism evidence="13 14">
    <name type="scientific">Microbulbifer agarilyticus</name>
    <dbReference type="NCBI Taxonomy" id="260552"/>
    <lineage>
        <taxon>Bacteria</taxon>
        <taxon>Pseudomonadati</taxon>
        <taxon>Pseudomonadota</taxon>
        <taxon>Gammaproteobacteria</taxon>
        <taxon>Cellvibrionales</taxon>
        <taxon>Microbulbiferaceae</taxon>
        <taxon>Microbulbifer</taxon>
    </lineage>
</organism>
<dbReference type="InterPro" id="IPR012902">
    <property type="entry name" value="N_methyl_site"/>
</dbReference>
<evidence type="ECO:0000256" key="5">
    <source>
        <dbReference type="ARBA" id="ARBA00022519"/>
    </source>
</evidence>
<evidence type="ECO:0000256" key="11">
    <source>
        <dbReference type="SAM" id="Phobius"/>
    </source>
</evidence>
<dbReference type="PROSITE" id="PS00409">
    <property type="entry name" value="PROKAR_NTER_METHYL"/>
    <property type="match status" value="1"/>
</dbReference>
<dbReference type="Pfam" id="PF12019">
    <property type="entry name" value="GspH"/>
    <property type="match status" value="1"/>
</dbReference>
<feature type="domain" description="General secretion pathway GspH" evidence="12">
    <location>
        <begin position="45"/>
        <end position="171"/>
    </location>
</feature>
<dbReference type="InterPro" id="IPR022346">
    <property type="entry name" value="T2SS_GspH"/>
</dbReference>
<evidence type="ECO:0000313" key="14">
    <source>
        <dbReference type="Proteomes" id="UP000188219"/>
    </source>
</evidence>
<comment type="similarity">
    <text evidence="9">Belongs to the GSP H family.</text>
</comment>
<evidence type="ECO:0000259" key="12">
    <source>
        <dbReference type="Pfam" id="PF12019"/>
    </source>
</evidence>
<evidence type="ECO:0000256" key="9">
    <source>
        <dbReference type="ARBA" id="ARBA00025772"/>
    </source>
</evidence>
<evidence type="ECO:0000256" key="3">
    <source>
        <dbReference type="ARBA" id="ARBA00022475"/>
    </source>
</evidence>
<evidence type="ECO:0000256" key="6">
    <source>
        <dbReference type="ARBA" id="ARBA00022692"/>
    </source>
</evidence>
<dbReference type="eggNOG" id="COG4970">
    <property type="taxonomic scope" value="Bacteria"/>
</dbReference>
<dbReference type="KEGG" id="maga:Mag101_14465"/>
<evidence type="ECO:0000256" key="1">
    <source>
        <dbReference type="ARBA" id="ARBA00004377"/>
    </source>
</evidence>
<evidence type="ECO:0000256" key="7">
    <source>
        <dbReference type="ARBA" id="ARBA00022989"/>
    </source>
</evidence>
<dbReference type="GO" id="GO:0015627">
    <property type="term" value="C:type II protein secretion system complex"/>
    <property type="evidence" value="ECO:0007669"/>
    <property type="project" value="InterPro"/>
</dbReference>
<dbReference type="InterPro" id="IPR045584">
    <property type="entry name" value="Pilin-like"/>
</dbReference>
<dbReference type="STRING" id="260552.Mag101_14465"/>
<name>A0A1Q2M8U8_9GAMM</name>
<dbReference type="EMBL" id="CP019650">
    <property type="protein sequence ID" value="AQQ68697.1"/>
    <property type="molecule type" value="Genomic_DNA"/>
</dbReference>
<evidence type="ECO:0000313" key="13">
    <source>
        <dbReference type="EMBL" id="AQQ68697.1"/>
    </source>
</evidence>
<keyword evidence="14" id="KW-1185">Reference proteome</keyword>
<evidence type="ECO:0000256" key="10">
    <source>
        <dbReference type="ARBA" id="ARBA00030775"/>
    </source>
</evidence>
<protein>
    <recommendedName>
        <fullName evidence="2">Type II secretion system protein H</fullName>
    </recommendedName>
    <alternativeName>
        <fullName evidence="10">General secretion pathway protein H</fullName>
    </alternativeName>
</protein>
<accession>A0A1Q2M8U8</accession>
<dbReference type="Proteomes" id="UP000188219">
    <property type="component" value="Chromosome"/>
</dbReference>
<gene>
    <name evidence="13" type="ORF">Mag101_14465</name>
</gene>
<dbReference type="NCBIfam" id="TIGR02532">
    <property type="entry name" value="IV_pilin_GFxxxE"/>
    <property type="match status" value="1"/>
</dbReference>
<feature type="transmembrane region" description="Helical" evidence="11">
    <location>
        <begin position="7"/>
        <end position="31"/>
    </location>
</feature>
<keyword evidence="3" id="KW-1003">Cell membrane</keyword>
<evidence type="ECO:0000256" key="2">
    <source>
        <dbReference type="ARBA" id="ARBA00021549"/>
    </source>
</evidence>
<dbReference type="RefSeq" id="WP_198040178.1">
    <property type="nucleotide sequence ID" value="NZ_CP019650.1"/>
</dbReference>
<dbReference type="GO" id="GO:0005886">
    <property type="term" value="C:plasma membrane"/>
    <property type="evidence" value="ECO:0007669"/>
    <property type="project" value="UniProtKB-SubCell"/>
</dbReference>
<dbReference type="Pfam" id="PF07963">
    <property type="entry name" value="N_methyl"/>
    <property type="match status" value="1"/>
</dbReference>
<dbReference type="Gene3D" id="3.55.40.10">
    <property type="entry name" value="minor pseudopilin epsh domain"/>
    <property type="match status" value="1"/>
</dbReference>
<evidence type="ECO:0000256" key="8">
    <source>
        <dbReference type="ARBA" id="ARBA00023136"/>
    </source>
</evidence>
<keyword evidence="8 11" id="KW-0472">Membrane</keyword>
<keyword evidence="4" id="KW-0488">Methylation</keyword>